<dbReference type="Pfam" id="PF00015">
    <property type="entry name" value="MCPsignal"/>
    <property type="match status" value="1"/>
</dbReference>
<dbReference type="PANTHER" id="PTHR32089">
    <property type="entry name" value="METHYL-ACCEPTING CHEMOTAXIS PROTEIN MCPB"/>
    <property type="match status" value="1"/>
</dbReference>
<comment type="similarity">
    <text evidence="3">Belongs to the methyl-accepting chemotaxis (MCP) protein family.</text>
</comment>
<comment type="subcellular location">
    <subcellularLocation>
        <location evidence="1">Membrane</location>
    </subcellularLocation>
</comment>
<organism evidence="8 9">
    <name type="scientific">Pseudoalteromonas aurantia 208</name>
    <dbReference type="NCBI Taxonomy" id="1314867"/>
    <lineage>
        <taxon>Bacteria</taxon>
        <taxon>Pseudomonadati</taxon>
        <taxon>Pseudomonadota</taxon>
        <taxon>Gammaproteobacteria</taxon>
        <taxon>Alteromonadales</taxon>
        <taxon>Pseudoalteromonadaceae</taxon>
        <taxon>Pseudoalteromonas</taxon>
    </lineage>
</organism>
<feature type="domain" description="Methyl-accepting transducer" evidence="6">
    <location>
        <begin position="260"/>
        <end position="496"/>
    </location>
</feature>
<dbReference type="PROSITE" id="PS50111">
    <property type="entry name" value="CHEMOTAXIS_TRANSDUC_2"/>
    <property type="match status" value="1"/>
</dbReference>
<keyword evidence="5" id="KW-0472">Membrane</keyword>
<evidence type="ECO:0000256" key="5">
    <source>
        <dbReference type="SAM" id="Phobius"/>
    </source>
</evidence>
<evidence type="ECO:0000256" key="1">
    <source>
        <dbReference type="ARBA" id="ARBA00004370"/>
    </source>
</evidence>
<evidence type="ECO:0000256" key="3">
    <source>
        <dbReference type="ARBA" id="ARBA00029447"/>
    </source>
</evidence>
<name>A0ABR9ED73_9GAMM</name>
<dbReference type="InterPro" id="IPR003660">
    <property type="entry name" value="HAMP_dom"/>
</dbReference>
<feature type="domain" description="HAMP" evidence="7">
    <location>
        <begin position="203"/>
        <end position="255"/>
    </location>
</feature>
<keyword evidence="5" id="KW-0812">Transmembrane</keyword>
<evidence type="ECO:0000259" key="7">
    <source>
        <dbReference type="PROSITE" id="PS50885"/>
    </source>
</evidence>
<dbReference type="RefSeq" id="WP_192508141.1">
    <property type="nucleotide sequence ID" value="NZ_AQGV01000012.1"/>
</dbReference>
<comment type="caution">
    <text evidence="8">The sequence shown here is derived from an EMBL/GenBank/DDBJ whole genome shotgun (WGS) entry which is preliminary data.</text>
</comment>
<keyword evidence="2 4" id="KW-0807">Transducer</keyword>
<feature type="transmembrane region" description="Helical" evidence="5">
    <location>
        <begin position="7"/>
        <end position="27"/>
    </location>
</feature>
<dbReference type="Proteomes" id="UP000615755">
    <property type="component" value="Unassembled WGS sequence"/>
</dbReference>
<dbReference type="EMBL" id="AQGV01000012">
    <property type="protein sequence ID" value="MBE0368931.1"/>
    <property type="molecule type" value="Genomic_DNA"/>
</dbReference>
<dbReference type="SUPFAM" id="SSF58104">
    <property type="entry name" value="Methyl-accepting chemotaxis protein (MCP) signaling domain"/>
    <property type="match status" value="1"/>
</dbReference>
<feature type="transmembrane region" description="Helical" evidence="5">
    <location>
        <begin position="181"/>
        <end position="201"/>
    </location>
</feature>
<dbReference type="InterPro" id="IPR004089">
    <property type="entry name" value="MCPsignal_dom"/>
</dbReference>
<gene>
    <name evidence="8" type="primary">mcp</name>
    <name evidence="8" type="ORF">PAUR_a2665</name>
</gene>
<proteinExistence type="inferred from homology"/>
<sequence>MNIRYKITLPVVCAMALVLTCSIFSIVRLELLIHQYQDLFHQDIHRLNHIASIESTFKSQVQAWKNVLIRNEEKYWQRFNEHHNEVQNSLTNTIRQLGGTGSSHASTLKSIQQQHAQLLSKYQQGHAHLQTTNNLVQADTLVRGIDRDLAKLLQTTRLNVQSASDAHLVLINKQQTLVMTVYPIIALIISIVVIVVMLQLIKKTIIRPLRGLISNTILISEGKYDLAMAYPYKDELGDLSNAIVDIKTHIVEAVSNITVVKGEVEEAFSEIDNVSEQISKGSHDQARCSTDMENTIAGLAEIAEQLQQHSQMALGSTNTVTNQATQCADIVDNSANSMKILVSEVEKTSAVIQDLEQQAGSVSSVLDVISSIAEQTNLLALNAAIEAARAGEAGRGFAVVADEVRSLASKTQQSTLSITSVINNLQSAAQNAVSAMQEEISITTKNAEQTSLAQQSLREIIQEMEQMTHLNNQVAHAAEQQSNITESLQHTLLQLQQISENYKQLAQSDKVSKTVANANHDLNIMVEKLRGNLAHQEAELF</sequence>
<evidence type="ECO:0000259" key="6">
    <source>
        <dbReference type="PROSITE" id="PS50111"/>
    </source>
</evidence>
<dbReference type="SMART" id="SM00283">
    <property type="entry name" value="MA"/>
    <property type="match status" value="1"/>
</dbReference>
<keyword evidence="9" id="KW-1185">Reference proteome</keyword>
<evidence type="ECO:0000256" key="4">
    <source>
        <dbReference type="PROSITE-ProRule" id="PRU00284"/>
    </source>
</evidence>
<keyword evidence="5" id="KW-1133">Transmembrane helix</keyword>
<reference evidence="8 9" key="1">
    <citation type="submission" date="2015-03" db="EMBL/GenBank/DDBJ databases">
        <title>Genome sequence of Pseudoalteromonas aurantia.</title>
        <authorList>
            <person name="Xie B.-B."/>
            <person name="Rong J.-C."/>
            <person name="Qin Q.-L."/>
            <person name="Zhang Y.-Z."/>
        </authorList>
    </citation>
    <scope>NUCLEOTIDE SEQUENCE [LARGE SCALE GENOMIC DNA]</scope>
    <source>
        <strain evidence="8 9">208</strain>
    </source>
</reference>
<dbReference type="PANTHER" id="PTHR32089:SF112">
    <property type="entry name" value="LYSOZYME-LIKE PROTEIN-RELATED"/>
    <property type="match status" value="1"/>
</dbReference>
<protein>
    <submittedName>
        <fullName evidence="8">Methyl-accepting chemotaxis protein</fullName>
    </submittedName>
</protein>
<evidence type="ECO:0000313" key="8">
    <source>
        <dbReference type="EMBL" id="MBE0368931.1"/>
    </source>
</evidence>
<dbReference type="Gene3D" id="1.10.287.950">
    <property type="entry name" value="Methyl-accepting chemotaxis protein"/>
    <property type="match status" value="1"/>
</dbReference>
<accession>A0ABR9ED73</accession>
<evidence type="ECO:0000256" key="2">
    <source>
        <dbReference type="ARBA" id="ARBA00023224"/>
    </source>
</evidence>
<evidence type="ECO:0000313" key="9">
    <source>
        <dbReference type="Proteomes" id="UP000615755"/>
    </source>
</evidence>
<dbReference type="PROSITE" id="PS50885">
    <property type="entry name" value="HAMP"/>
    <property type="match status" value="1"/>
</dbReference>